<dbReference type="EMBL" id="JAGYHF010000005">
    <property type="protein sequence ID" value="MBS4079073.1"/>
    <property type="molecule type" value="Genomic_DNA"/>
</dbReference>
<keyword evidence="2" id="KW-1185">Reference proteome</keyword>
<evidence type="ECO:0000313" key="2">
    <source>
        <dbReference type="Proteomes" id="UP000676035"/>
    </source>
</evidence>
<evidence type="ECO:0000313" key="1">
    <source>
        <dbReference type="EMBL" id="MBS4079073.1"/>
    </source>
</evidence>
<comment type="caution">
    <text evidence="1">The sequence shown here is derived from an EMBL/GenBank/DDBJ whole genome shotgun (WGS) entry which is preliminary data.</text>
</comment>
<dbReference type="Proteomes" id="UP000676035">
    <property type="component" value="Unassembled WGS sequence"/>
</dbReference>
<sequence length="218" mass="25271">MNNETPTGILENHNLISLIGSLPIEDYDYLTDCTRIVTMLSERSTSRFGDSLEWAQEYYSNLQYFGWKALDGGRYTETQQHNISGTIADHLVQNIELFNGRPQGNAMIDTLDALSSDETALVSFDKESSMGRRFQVAPTHYDSKGNLHLAVFQLELISKVKQSKFLFWKWEETSTTLLQRKAFFVLDRNILDEQKMRLFEVLRKKLTAQRFALRKKRS</sequence>
<gene>
    <name evidence="1" type="ORF">KFS80_12340</name>
</gene>
<organism evidence="1 2">
    <name type="scientific">Pseudomonas rustica</name>
    <dbReference type="NCBI Taxonomy" id="2827099"/>
    <lineage>
        <taxon>Bacteria</taxon>
        <taxon>Pseudomonadati</taxon>
        <taxon>Pseudomonadota</taxon>
        <taxon>Gammaproteobacteria</taxon>
        <taxon>Pseudomonadales</taxon>
        <taxon>Pseudomonadaceae</taxon>
        <taxon>Pseudomonas</taxon>
    </lineage>
</organism>
<accession>A0ABS5MXN8</accession>
<dbReference type="RefSeq" id="WP_212544950.1">
    <property type="nucleotide sequence ID" value="NZ_JAGYHF010000005.1"/>
</dbReference>
<name>A0ABS5MXN8_9PSED</name>
<reference evidence="1 2" key="1">
    <citation type="submission" date="2021-04" db="EMBL/GenBank/DDBJ databases">
        <title>Pseudomonas rustica sp. nov. isolated from raw milk.</title>
        <authorList>
            <person name="Fiedler G."/>
            <person name="Gieschler S."/>
            <person name="Kabisch J."/>
            <person name="Grimmler C."/>
            <person name="Brinks E."/>
            <person name="Wagner N."/>
            <person name="Hetzer B."/>
            <person name="Franz C.M.A.P."/>
            <person name="Boehnlein C."/>
        </authorList>
    </citation>
    <scope>NUCLEOTIDE SEQUENCE [LARGE SCALE GENOMIC DNA]</scope>
    <source>
        <strain evidence="1 2">MBT-4</strain>
    </source>
</reference>
<proteinExistence type="predicted"/>
<protein>
    <submittedName>
        <fullName evidence="1">Uncharacterized protein</fullName>
    </submittedName>
</protein>